<keyword evidence="3" id="KW-1185">Reference proteome</keyword>
<reference evidence="2 3" key="1">
    <citation type="submission" date="2021-03" db="EMBL/GenBank/DDBJ databases">
        <title>Novel species identification of genus Shewanella.</title>
        <authorList>
            <person name="Liu G."/>
            <person name="Zhang Q."/>
        </authorList>
    </citation>
    <scope>NUCLEOTIDE SEQUENCE [LARGE SCALE GENOMIC DNA]</scope>
    <source>
        <strain evidence="2 3">FJAT-53726</strain>
    </source>
</reference>
<proteinExistence type="predicted"/>
<accession>A0A975ALZ2</accession>
<organism evidence="2 3">
    <name type="scientific">Shewanella cyperi</name>
    <dbReference type="NCBI Taxonomy" id="2814292"/>
    <lineage>
        <taxon>Bacteria</taxon>
        <taxon>Pseudomonadati</taxon>
        <taxon>Pseudomonadota</taxon>
        <taxon>Gammaproteobacteria</taxon>
        <taxon>Alteromonadales</taxon>
        <taxon>Shewanellaceae</taxon>
        <taxon>Shewanella</taxon>
    </lineage>
</organism>
<dbReference type="AlphaFoldDB" id="A0A975ALZ2"/>
<dbReference type="Proteomes" id="UP000663281">
    <property type="component" value="Chromosome"/>
</dbReference>
<evidence type="ECO:0000313" key="2">
    <source>
        <dbReference type="EMBL" id="QSX30917.1"/>
    </source>
</evidence>
<dbReference type="KEGG" id="scyp:JYB88_04520"/>
<name>A0A975ALZ2_9GAMM</name>
<feature type="signal peptide" evidence="1">
    <location>
        <begin position="1"/>
        <end position="22"/>
    </location>
</feature>
<keyword evidence="1" id="KW-0732">Signal</keyword>
<feature type="chain" id="PRO_5037133245" evidence="1">
    <location>
        <begin position="23"/>
        <end position="98"/>
    </location>
</feature>
<sequence>MSKPRLWLSLILPLCCPLSAEATTDAPKPVVQGNSSGFVITGDQELPAVIYLIPWKAADSPFPGIQPPLDVRQPAQLPCRFDVITATADWDCPNRDSP</sequence>
<dbReference type="EMBL" id="CP071504">
    <property type="protein sequence ID" value="QSX30917.1"/>
    <property type="molecule type" value="Genomic_DNA"/>
</dbReference>
<evidence type="ECO:0000313" key="3">
    <source>
        <dbReference type="Proteomes" id="UP000663281"/>
    </source>
</evidence>
<dbReference type="RefSeq" id="WP_207325630.1">
    <property type="nucleotide sequence ID" value="NZ_CP071504.1"/>
</dbReference>
<gene>
    <name evidence="2" type="ORF">JYB88_04520</name>
</gene>
<protein>
    <submittedName>
        <fullName evidence="2">Uncharacterized protein</fullName>
    </submittedName>
</protein>
<evidence type="ECO:0000256" key="1">
    <source>
        <dbReference type="SAM" id="SignalP"/>
    </source>
</evidence>